<evidence type="ECO:0000313" key="2">
    <source>
        <dbReference type="Proteomes" id="UP000002009"/>
    </source>
</evidence>
<accession>C1E780</accession>
<dbReference type="InParanoid" id="C1E780"/>
<name>C1E780_MICCC</name>
<organism evidence="1 2">
    <name type="scientific">Micromonas commoda (strain RCC299 / NOUM17 / CCMP2709)</name>
    <name type="common">Picoplanktonic green alga</name>
    <dbReference type="NCBI Taxonomy" id="296587"/>
    <lineage>
        <taxon>Eukaryota</taxon>
        <taxon>Viridiplantae</taxon>
        <taxon>Chlorophyta</taxon>
        <taxon>Mamiellophyceae</taxon>
        <taxon>Mamiellales</taxon>
        <taxon>Mamiellaceae</taxon>
        <taxon>Micromonas</taxon>
    </lineage>
</organism>
<dbReference type="GeneID" id="8243589"/>
<dbReference type="eggNOG" id="ENOG502SE16">
    <property type="taxonomic scope" value="Eukaryota"/>
</dbReference>
<protein>
    <submittedName>
        <fullName evidence="1">Uncharacterized protein</fullName>
    </submittedName>
</protein>
<dbReference type="Proteomes" id="UP000002009">
    <property type="component" value="Chromosome 5"/>
</dbReference>
<reference evidence="1 2" key="1">
    <citation type="journal article" date="2009" name="Science">
        <title>Green evolution and dynamic adaptations revealed by genomes of the marine picoeukaryotes Micromonas.</title>
        <authorList>
            <person name="Worden A.Z."/>
            <person name="Lee J.H."/>
            <person name="Mock T."/>
            <person name="Rouze P."/>
            <person name="Simmons M.P."/>
            <person name="Aerts A.L."/>
            <person name="Allen A.E."/>
            <person name="Cuvelier M.L."/>
            <person name="Derelle E."/>
            <person name="Everett M.V."/>
            <person name="Foulon E."/>
            <person name="Grimwood J."/>
            <person name="Gundlach H."/>
            <person name="Henrissat B."/>
            <person name="Napoli C."/>
            <person name="McDonald S.M."/>
            <person name="Parker M.S."/>
            <person name="Rombauts S."/>
            <person name="Salamov A."/>
            <person name="Von Dassow P."/>
            <person name="Badger J.H."/>
            <person name="Coutinho P.M."/>
            <person name="Demir E."/>
            <person name="Dubchak I."/>
            <person name="Gentemann C."/>
            <person name="Eikrem W."/>
            <person name="Gready J.E."/>
            <person name="John U."/>
            <person name="Lanier W."/>
            <person name="Lindquist E.A."/>
            <person name="Lucas S."/>
            <person name="Mayer K.F."/>
            <person name="Moreau H."/>
            <person name="Not F."/>
            <person name="Otillar R."/>
            <person name="Panaud O."/>
            <person name="Pangilinan J."/>
            <person name="Paulsen I."/>
            <person name="Piegu B."/>
            <person name="Poliakov A."/>
            <person name="Robbens S."/>
            <person name="Schmutz J."/>
            <person name="Toulza E."/>
            <person name="Wyss T."/>
            <person name="Zelensky A."/>
            <person name="Zhou K."/>
            <person name="Armbrust E.V."/>
            <person name="Bhattacharya D."/>
            <person name="Goodenough U.W."/>
            <person name="Van de Peer Y."/>
            <person name="Grigoriev I.V."/>
        </authorList>
    </citation>
    <scope>NUCLEOTIDE SEQUENCE [LARGE SCALE GENOMIC DNA]</scope>
    <source>
        <strain evidence="2">RCC299 / NOUM17</strain>
    </source>
</reference>
<dbReference type="OrthoDB" id="61280at2759"/>
<dbReference type="RefSeq" id="XP_002502302.1">
    <property type="nucleotide sequence ID" value="XM_002502256.1"/>
</dbReference>
<gene>
    <name evidence="1" type="ORF">MICPUN_58915</name>
</gene>
<dbReference type="AlphaFoldDB" id="C1E780"/>
<sequence length="271" mass="29991">MSRDEEPFTGFNKRELHGTLVGNWVEERQLESDTGVFRYKSWVPAPDEYDPATSGPVKREPTATYERVVKHSSALPPGQWMTAAQSHFNDPDARPGYFDARSALGARDRALMAQLEKEAAKAATYPAETPAETVKSSAYRAEFVEHDLTGTRVGRRVMYSQDGTEIADEDVDVTWRHEAGLATKGELETWAARTRKGGAFADASVPADSDRAYTIYEQQNRLGNYPSATFKGTTSGGTNPFALSNRWSKQTVESGKTEEACDYSATMRGIR</sequence>
<dbReference type="OMA" id="TWRHEAG"/>
<dbReference type="EMBL" id="CP001326">
    <property type="protein sequence ID" value="ACO63560.1"/>
    <property type="molecule type" value="Genomic_DNA"/>
</dbReference>
<dbReference type="KEGG" id="mis:MICPUN_58915"/>
<evidence type="ECO:0000313" key="1">
    <source>
        <dbReference type="EMBL" id="ACO63560.1"/>
    </source>
</evidence>
<proteinExistence type="predicted"/>
<dbReference type="STRING" id="296587.C1E780"/>
<keyword evidence="2" id="KW-1185">Reference proteome</keyword>